<evidence type="ECO:0000313" key="1">
    <source>
        <dbReference type="EMBL" id="ELZ88109.1"/>
    </source>
</evidence>
<dbReference type="AlphaFoldDB" id="M0HYB4"/>
<name>M0HYB4_HALVO</name>
<accession>M0HYB4</accession>
<gene>
    <name evidence="1" type="ORF">C452_15105</name>
</gene>
<protein>
    <submittedName>
        <fullName evidence="1">Uncharacterized protein</fullName>
    </submittedName>
</protein>
<organism evidence="1 2">
    <name type="scientific">Haloferax volcanii JCM 10717</name>
    <dbReference type="NCBI Taxonomy" id="1227458"/>
    <lineage>
        <taxon>Archaea</taxon>
        <taxon>Methanobacteriati</taxon>
        <taxon>Methanobacteriota</taxon>
        <taxon>Stenosarchaea group</taxon>
        <taxon>Halobacteria</taxon>
        <taxon>Halobacteriales</taxon>
        <taxon>Haloferacaceae</taxon>
        <taxon>Haloferax</taxon>
    </lineage>
</organism>
<dbReference type="EMBL" id="AOLL01000028">
    <property type="protein sequence ID" value="ELZ88109.1"/>
    <property type="molecule type" value="Genomic_DNA"/>
</dbReference>
<evidence type="ECO:0000313" key="2">
    <source>
        <dbReference type="Proteomes" id="UP000011577"/>
    </source>
</evidence>
<dbReference type="Proteomes" id="UP000011577">
    <property type="component" value="Unassembled WGS sequence"/>
</dbReference>
<reference evidence="1 2" key="1">
    <citation type="journal article" date="2014" name="PLoS Genet.">
        <title>Phylogenetically driven sequencing of extremely halophilic archaea reveals strategies for static and dynamic osmo-response.</title>
        <authorList>
            <person name="Becker E.A."/>
            <person name="Seitzer P.M."/>
            <person name="Tritt A."/>
            <person name="Larsen D."/>
            <person name="Krusor M."/>
            <person name="Yao A.I."/>
            <person name="Wu D."/>
            <person name="Madern D."/>
            <person name="Eisen J.A."/>
            <person name="Darling A.E."/>
            <person name="Facciotti M.T."/>
        </authorList>
    </citation>
    <scope>NUCLEOTIDE SEQUENCE [LARGE SCALE GENOMIC DNA]</scope>
    <source>
        <strain evidence="1 2">JCM 10717</strain>
    </source>
</reference>
<proteinExistence type="predicted"/>
<sequence length="104" mass="10754">MGILIIQGITLNECLTDSFPEDGASVVPAAFVGSPLCSAMRSESVPERGTASFGDSVSPDASNSELVACVTMFVRCKEEVDASVGPVHIAGAVLEFLFSANCLL</sequence>
<comment type="caution">
    <text evidence="1">The sequence shown here is derived from an EMBL/GenBank/DDBJ whole genome shotgun (WGS) entry which is preliminary data.</text>
</comment>